<name>A0A2P2DHC5_9LEPT</name>
<protein>
    <recommendedName>
        <fullName evidence="3">Ankyrin repeat protein</fullName>
    </recommendedName>
</protein>
<reference evidence="2" key="1">
    <citation type="journal article" date="2019" name="Microbiol. Immunol.">
        <title>Molecular and phenotypic characterization of Leptospira johnsonii sp. nov., Leptospira ellinghausenii sp. nov. and Leptospira ryugenii sp. nov. isolated from soil and water in Japan.</title>
        <authorList>
            <person name="Masuzawa T."/>
            <person name="Saito M."/>
            <person name="Nakao R."/>
            <person name="Nikaido Y."/>
            <person name="Matsumoto M."/>
            <person name="Ogawa M."/>
            <person name="Yokoyama M."/>
            <person name="Hidaka Y."/>
            <person name="Tomita J."/>
            <person name="Sakakibara K."/>
            <person name="Suzuki K."/>
            <person name="Yasuda S."/>
            <person name="Sato H."/>
            <person name="Yamaguchi M."/>
            <person name="Yoshida S.I."/>
            <person name="Koizumi N."/>
            <person name="Kawamura Y."/>
        </authorList>
    </citation>
    <scope>NUCLEOTIDE SEQUENCE [LARGE SCALE GENOMIC DNA]</scope>
    <source>
        <strain evidence="2">E18</strain>
    </source>
</reference>
<dbReference type="EMBL" id="BFAZ01000010">
    <property type="protein sequence ID" value="GBF44047.1"/>
    <property type="molecule type" value="Genomic_DNA"/>
</dbReference>
<organism evidence="1 2">
    <name type="scientific">Leptospira ellinghausenii</name>
    <dbReference type="NCBI Taxonomy" id="1917822"/>
    <lineage>
        <taxon>Bacteria</taxon>
        <taxon>Pseudomonadati</taxon>
        <taxon>Spirochaetota</taxon>
        <taxon>Spirochaetia</taxon>
        <taxon>Leptospirales</taxon>
        <taxon>Leptospiraceae</taxon>
        <taxon>Leptospira</taxon>
    </lineage>
</organism>
<comment type="caution">
    <text evidence="1">The sequence shown here is derived from an EMBL/GenBank/DDBJ whole genome shotgun (WGS) entry which is preliminary data.</text>
</comment>
<proteinExistence type="predicted"/>
<keyword evidence="2" id="KW-1185">Reference proteome</keyword>
<feature type="non-terminal residue" evidence="1">
    <location>
        <position position="1"/>
    </location>
</feature>
<gene>
    <name evidence="1" type="ORF">LPTSP2_33500</name>
</gene>
<dbReference type="RefSeq" id="WP_167396549.1">
    <property type="nucleotide sequence ID" value="NZ_BFAZ01000010.1"/>
</dbReference>
<evidence type="ECO:0000313" key="2">
    <source>
        <dbReference type="Proteomes" id="UP000245206"/>
    </source>
</evidence>
<accession>A0A2P2DHC5</accession>
<sequence length="160" mass="18256">RLKLFHIVVLCTILSQINCYKITSSFKRVVVSRHLQEPVDPQALTIGSKSDYRVFQRTPVWDLAYALAVGDLGEVEELAKKHKEIIDIILEHSGDPNLHSHIKYSHTDYNGYSYTIMGGYSPLLYAKNLETLQLLVEAGGKYPSSKQIWWKSLACKIYDL</sequence>
<dbReference type="AlphaFoldDB" id="A0A2P2DHC5"/>
<evidence type="ECO:0008006" key="3">
    <source>
        <dbReference type="Google" id="ProtNLM"/>
    </source>
</evidence>
<dbReference type="Proteomes" id="UP000245206">
    <property type="component" value="Unassembled WGS sequence"/>
</dbReference>
<evidence type="ECO:0000313" key="1">
    <source>
        <dbReference type="EMBL" id="GBF44047.1"/>
    </source>
</evidence>